<evidence type="ECO:0000313" key="2">
    <source>
        <dbReference type="Proteomes" id="UP001143856"/>
    </source>
</evidence>
<proteinExistence type="predicted"/>
<keyword evidence="2" id="KW-1185">Reference proteome</keyword>
<reference evidence="1" key="1">
    <citation type="submission" date="2022-10" db="EMBL/GenBank/DDBJ databases">
        <title>Genome Sequence of Xylaria curta.</title>
        <authorList>
            <person name="Buettner E."/>
        </authorList>
    </citation>
    <scope>NUCLEOTIDE SEQUENCE</scope>
    <source>
        <strain evidence="1">Babe10</strain>
    </source>
</reference>
<dbReference type="EMBL" id="JAPDGR010004101">
    <property type="protein sequence ID" value="KAJ2969146.1"/>
    <property type="molecule type" value="Genomic_DNA"/>
</dbReference>
<accession>A0ACC1MS98</accession>
<name>A0ACC1MS98_9PEZI</name>
<evidence type="ECO:0000313" key="1">
    <source>
        <dbReference type="EMBL" id="KAJ2969146.1"/>
    </source>
</evidence>
<gene>
    <name evidence="1" type="ORF">NUW58_g10055</name>
</gene>
<comment type="caution">
    <text evidence="1">The sequence shown here is derived from an EMBL/GenBank/DDBJ whole genome shotgun (WGS) entry which is preliminary data.</text>
</comment>
<protein>
    <submittedName>
        <fullName evidence="1">Uncharacterized protein</fullName>
    </submittedName>
</protein>
<dbReference type="Proteomes" id="UP001143856">
    <property type="component" value="Unassembled WGS sequence"/>
</dbReference>
<organism evidence="1 2">
    <name type="scientific">Xylaria curta</name>
    <dbReference type="NCBI Taxonomy" id="42375"/>
    <lineage>
        <taxon>Eukaryota</taxon>
        <taxon>Fungi</taxon>
        <taxon>Dikarya</taxon>
        <taxon>Ascomycota</taxon>
        <taxon>Pezizomycotina</taxon>
        <taxon>Sordariomycetes</taxon>
        <taxon>Xylariomycetidae</taxon>
        <taxon>Xylariales</taxon>
        <taxon>Xylariaceae</taxon>
        <taxon>Xylaria</taxon>
    </lineage>
</organism>
<sequence length="516" mass="57687">MPGHRGRGSHTPELESGEIGNIKFTPAFKATWFFYRWNLFAILRNDGRSTRRDGPVDGLVGFDYFGPIPMTKSRDSVTITCLGWSIAPIQSLLEACREMAEAQKQTSVTILSSRDGHWMMSAVKPVRPLDTVYLEDDVKKTLISDLQKYLDPRRRQFYNENGIPYRRGYLLHGPPGCGKSSLSLALAGFFGLDLYILNFANVHASLFAMLPPRCFVLLEDIDAVGFKRTEEEADVQPRGPKGLAGRVRQTCSISALLNVLDGIASQEGRVVIMTSNFPDQLDDALVRPGRIDVKVYMGHITRRGAEQIFMRMMKTGRLDMASTELSDDPEQPKLKSLASIIAQDGQEVDGHHTDEELQVFAQQFAERIPEATFTPAQIQGYLLRHLHSATTAVDKIAAWVIAEKQRAEDDARRKSERDKKALNPTEPAANPTVEPEEEHVEEQDGVVVQQVLQRALCQGHRHIGEPGDAADVVDAVDVRDDALQRQIQVESTISASLSWDRYVPAVDGRWWRVVGK</sequence>